<dbReference type="InterPro" id="IPR036345">
    <property type="entry name" value="ExoRNase_PH_dom2_sf"/>
</dbReference>
<evidence type="ECO:0000256" key="3">
    <source>
        <dbReference type="ARBA" id="ARBA00022552"/>
    </source>
</evidence>
<dbReference type="GO" id="GO:0005730">
    <property type="term" value="C:nucleolus"/>
    <property type="evidence" value="ECO:0007669"/>
    <property type="project" value="TreeGrafter"/>
</dbReference>
<dbReference type="GO" id="GO:0071051">
    <property type="term" value="P:poly(A)-dependent snoRNA 3'-end processing"/>
    <property type="evidence" value="ECO:0007669"/>
    <property type="project" value="TreeGrafter"/>
</dbReference>
<dbReference type="GO" id="GO:0000177">
    <property type="term" value="C:cytoplasmic exosome (RNase complex)"/>
    <property type="evidence" value="ECO:0007669"/>
    <property type="project" value="TreeGrafter"/>
</dbReference>
<dbReference type="InterPro" id="IPR020568">
    <property type="entry name" value="Ribosomal_Su5_D2-typ_SF"/>
</dbReference>
<proteinExistence type="inferred from homology"/>
<dbReference type="OrthoDB" id="27298at2759"/>
<dbReference type="GO" id="GO:0034475">
    <property type="term" value="P:U4 snRNA 3'-end processing"/>
    <property type="evidence" value="ECO:0007669"/>
    <property type="project" value="TreeGrafter"/>
</dbReference>
<dbReference type="EMBL" id="ML213675">
    <property type="protein sequence ID" value="TFK32434.1"/>
    <property type="molecule type" value="Genomic_DNA"/>
</dbReference>
<dbReference type="SUPFAM" id="SSF55666">
    <property type="entry name" value="Ribonuclease PH domain 2-like"/>
    <property type="match status" value="1"/>
</dbReference>
<feature type="domain" description="Exoribonuclease phosphorolytic" evidence="6">
    <location>
        <begin position="14"/>
        <end position="138"/>
    </location>
</feature>
<evidence type="ECO:0000256" key="5">
    <source>
        <dbReference type="ARBA" id="ARBA00023242"/>
    </source>
</evidence>
<name>A0A5C3LH49_9AGAR</name>
<dbReference type="GO" id="GO:0006364">
    <property type="term" value="P:rRNA processing"/>
    <property type="evidence" value="ECO:0007669"/>
    <property type="project" value="UniProtKB-KW"/>
</dbReference>
<dbReference type="GO" id="GO:0071028">
    <property type="term" value="P:nuclear mRNA surveillance"/>
    <property type="evidence" value="ECO:0007669"/>
    <property type="project" value="TreeGrafter"/>
</dbReference>
<keyword evidence="7" id="KW-0689">Ribosomal protein</keyword>
<dbReference type="STRING" id="68775.A0A5C3LH49"/>
<dbReference type="GO" id="GO:0000176">
    <property type="term" value="C:nuclear exosome (RNase complex)"/>
    <property type="evidence" value="ECO:0007669"/>
    <property type="project" value="TreeGrafter"/>
</dbReference>
<reference evidence="7 8" key="1">
    <citation type="journal article" date="2019" name="Nat. Ecol. Evol.">
        <title>Megaphylogeny resolves global patterns of mushroom evolution.</title>
        <authorList>
            <person name="Varga T."/>
            <person name="Krizsan K."/>
            <person name="Foldi C."/>
            <person name="Dima B."/>
            <person name="Sanchez-Garcia M."/>
            <person name="Sanchez-Ramirez S."/>
            <person name="Szollosi G.J."/>
            <person name="Szarkandi J.G."/>
            <person name="Papp V."/>
            <person name="Albert L."/>
            <person name="Andreopoulos W."/>
            <person name="Angelini C."/>
            <person name="Antonin V."/>
            <person name="Barry K.W."/>
            <person name="Bougher N.L."/>
            <person name="Buchanan P."/>
            <person name="Buyck B."/>
            <person name="Bense V."/>
            <person name="Catcheside P."/>
            <person name="Chovatia M."/>
            <person name="Cooper J."/>
            <person name="Damon W."/>
            <person name="Desjardin D."/>
            <person name="Finy P."/>
            <person name="Geml J."/>
            <person name="Haridas S."/>
            <person name="Hughes K."/>
            <person name="Justo A."/>
            <person name="Karasinski D."/>
            <person name="Kautmanova I."/>
            <person name="Kiss B."/>
            <person name="Kocsube S."/>
            <person name="Kotiranta H."/>
            <person name="LaButti K.M."/>
            <person name="Lechner B.E."/>
            <person name="Liimatainen K."/>
            <person name="Lipzen A."/>
            <person name="Lukacs Z."/>
            <person name="Mihaltcheva S."/>
            <person name="Morgado L.N."/>
            <person name="Niskanen T."/>
            <person name="Noordeloos M.E."/>
            <person name="Ohm R.A."/>
            <person name="Ortiz-Santana B."/>
            <person name="Ovrebo C."/>
            <person name="Racz N."/>
            <person name="Riley R."/>
            <person name="Savchenko A."/>
            <person name="Shiryaev A."/>
            <person name="Soop K."/>
            <person name="Spirin V."/>
            <person name="Szebenyi C."/>
            <person name="Tomsovsky M."/>
            <person name="Tulloss R.E."/>
            <person name="Uehling J."/>
            <person name="Grigoriev I.V."/>
            <person name="Vagvolgyi C."/>
            <person name="Papp T."/>
            <person name="Martin F.M."/>
            <person name="Miettinen O."/>
            <person name="Hibbett D.S."/>
            <person name="Nagy L.G."/>
        </authorList>
    </citation>
    <scope>NUCLEOTIDE SEQUENCE [LARGE SCALE GENOMIC DNA]</scope>
    <source>
        <strain evidence="7 8">CBS 166.37</strain>
    </source>
</reference>
<evidence type="ECO:0000256" key="1">
    <source>
        <dbReference type="ARBA" id="ARBA00004123"/>
    </source>
</evidence>
<accession>A0A5C3LH49</accession>
<evidence type="ECO:0000256" key="4">
    <source>
        <dbReference type="ARBA" id="ARBA00022835"/>
    </source>
</evidence>
<sequence length="278" mass="29840">MASNTRHDGRQDHEFRTLNISYDGLARVDGSARFGFGDTSALASISGPIEVRLVAEQASQATFEVLLRPLSNVPATEAKALGATIRSALAPSLILTKNPRTLVQLVVQSLSSKGDGTQREALTAAMINASTLALLNAGSVPMRGVVCAIPVGRCTAGDRETRLFVDPGETEISEIQGGGCFAFVFGDKLGWGDGDVECVWTNWKSTSGTFDENELSRARELALKAARAVYAEIKRGVKTMGAVPFKFNEKRVKEDVKKGLEAELKTEEGSNDEKMEIS</sequence>
<dbReference type="Gene3D" id="3.30.230.70">
    <property type="entry name" value="GHMP Kinase, N-terminal domain"/>
    <property type="match status" value="1"/>
</dbReference>
<dbReference type="Pfam" id="PF01138">
    <property type="entry name" value="RNase_PH"/>
    <property type="match status" value="1"/>
</dbReference>
<evidence type="ECO:0000313" key="8">
    <source>
        <dbReference type="Proteomes" id="UP000308652"/>
    </source>
</evidence>
<evidence type="ECO:0000313" key="7">
    <source>
        <dbReference type="EMBL" id="TFK32434.1"/>
    </source>
</evidence>
<dbReference type="AlphaFoldDB" id="A0A5C3LH49"/>
<dbReference type="GO" id="GO:0016075">
    <property type="term" value="P:rRNA catabolic process"/>
    <property type="evidence" value="ECO:0007669"/>
    <property type="project" value="TreeGrafter"/>
</dbReference>
<evidence type="ECO:0000259" key="6">
    <source>
        <dbReference type="Pfam" id="PF01138"/>
    </source>
</evidence>
<dbReference type="GO" id="GO:0003723">
    <property type="term" value="F:RNA binding"/>
    <property type="evidence" value="ECO:0007669"/>
    <property type="project" value="TreeGrafter"/>
</dbReference>
<dbReference type="SUPFAM" id="SSF54211">
    <property type="entry name" value="Ribosomal protein S5 domain 2-like"/>
    <property type="match status" value="1"/>
</dbReference>
<organism evidence="7 8">
    <name type="scientific">Crucibulum laeve</name>
    <dbReference type="NCBI Taxonomy" id="68775"/>
    <lineage>
        <taxon>Eukaryota</taxon>
        <taxon>Fungi</taxon>
        <taxon>Dikarya</taxon>
        <taxon>Basidiomycota</taxon>
        <taxon>Agaricomycotina</taxon>
        <taxon>Agaricomycetes</taxon>
        <taxon>Agaricomycetidae</taxon>
        <taxon>Agaricales</taxon>
        <taxon>Agaricineae</taxon>
        <taxon>Nidulariaceae</taxon>
        <taxon>Crucibulum</taxon>
    </lineage>
</organism>
<keyword evidence="5" id="KW-0539">Nucleus</keyword>
<evidence type="ECO:0000256" key="2">
    <source>
        <dbReference type="ARBA" id="ARBA00006678"/>
    </source>
</evidence>
<keyword evidence="3" id="KW-0698">rRNA processing</keyword>
<dbReference type="Proteomes" id="UP000308652">
    <property type="component" value="Unassembled WGS sequence"/>
</dbReference>
<dbReference type="InterPro" id="IPR001247">
    <property type="entry name" value="ExoRNase_PH_dom1"/>
</dbReference>
<dbReference type="CDD" id="cd11372">
    <property type="entry name" value="RNase_PH_RRP46"/>
    <property type="match status" value="1"/>
</dbReference>
<protein>
    <submittedName>
        <fullName evidence="7">Ribosomal protein S5 domain 2-type protein</fullName>
    </submittedName>
</protein>
<comment type="subcellular location">
    <subcellularLocation>
        <location evidence="1">Nucleus</location>
    </subcellularLocation>
</comment>
<gene>
    <name evidence="7" type="ORF">BDQ12DRAFT_617077</name>
</gene>
<dbReference type="PANTHER" id="PTHR11953:SF1">
    <property type="entry name" value="EXOSOME COMPLEX COMPONENT RRP46"/>
    <property type="match status" value="1"/>
</dbReference>
<dbReference type="PANTHER" id="PTHR11953">
    <property type="entry name" value="EXOSOME COMPLEX COMPONENT"/>
    <property type="match status" value="1"/>
</dbReference>
<keyword evidence="8" id="KW-1185">Reference proteome</keyword>
<keyword evidence="4" id="KW-0271">Exosome</keyword>
<comment type="similarity">
    <text evidence="2">Belongs to the RNase PH family.</text>
</comment>
<dbReference type="InterPro" id="IPR050080">
    <property type="entry name" value="RNase_PH"/>
</dbReference>
<dbReference type="InterPro" id="IPR027408">
    <property type="entry name" value="PNPase/RNase_PH_dom_sf"/>
</dbReference>
<keyword evidence="7" id="KW-0687">Ribonucleoprotein</keyword>
<dbReference type="GO" id="GO:0005840">
    <property type="term" value="C:ribosome"/>
    <property type="evidence" value="ECO:0007669"/>
    <property type="project" value="UniProtKB-KW"/>
</dbReference>